<name>A0A562YGI6_9FLAO</name>
<organism evidence="1 2">
    <name type="scientific">Seonamhaeicola sediminis</name>
    <dbReference type="NCBI Taxonomy" id="2528206"/>
    <lineage>
        <taxon>Bacteria</taxon>
        <taxon>Pseudomonadati</taxon>
        <taxon>Bacteroidota</taxon>
        <taxon>Flavobacteriia</taxon>
        <taxon>Flavobacteriales</taxon>
        <taxon>Flavobacteriaceae</taxon>
    </lineage>
</organism>
<reference evidence="1 2" key="1">
    <citation type="submission" date="2019-07" db="EMBL/GenBank/DDBJ databases">
        <title>Seonamhaeicola sp. W255 draft genome.</title>
        <authorList>
            <person name="Zhang X.-Y."/>
            <person name="Zhang R."/>
            <person name="Zhong Y.-L."/>
            <person name="Du Z.-J."/>
        </authorList>
    </citation>
    <scope>NUCLEOTIDE SEQUENCE [LARGE SCALE GENOMIC DNA]</scope>
    <source>
        <strain evidence="1 2">W255</strain>
    </source>
</reference>
<dbReference type="RefSeq" id="WP_133356284.1">
    <property type="nucleotide sequence ID" value="NZ_SMZJ02000003.1"/>
</dbReference>
<dbReference type="AlphaFoldDB" id="A0A562YGI6"/>
<comment type="caution">
    <text evidence="1">The sequence shown here is derived from an EMBL/GenBank/DDBJ whole genome shotgun (WGS) entry which is preliminary data.</text>
</comment>
<proteinExistence type="predicted"/>
<accession>A0A562YGI6</accession>
<evidence type="ECO:0000313" key="1">
    <source>
        <dbReference type="EMBL" id="TWO33463.1"/>
    </source>
</evidence>
<protein>
    <submittedName>
        <fullName evidence="1">Uncharacterized protein</fullName>
    </submittedName>
</protein>
<evidence type="ECO:0000313" key="2">
    <source>
        <dbReference type="Proteomes" id="UP000295814"/>
    </source>
</evidence>
<dbReference type="OrthoDB" id="1493159at2"/>
<sequence length="152" mass="17251">MLRLILKNTKQILLYTVLGLLFLNTQCEEEDNLVNDSFCDFTTIINTSKYNNLNSDDFNFINAEINEDCLEVTIGASGCDGNSWEFSLIDSGAVAESSPEQRYLKIDFDNEELCLAYFEKKVSFNLTSVQVEGSSKIMLHIDGLDEPLEYVY</sequence>
<dbReference type="EMBL" id="SMZJ02000003">
    <property type="protein sequence ID" value="TWO33463.1"/>
    <property type="molecule type" value="Genomic_DNA"/>
</dbReference>
<dbReference type="Proteomes" id="UP000295814">
    <property type="component" value="Unassembled WGS sequence"/>
</dbReference>
<gene>
    <name evidence="1" type="ORF">E1J38_006095</name>
</gene>
<keyword evidence="2" id="KW-1185">Reference proteome</keyword>